<evidence type="ECO:0000256" key="1">
    <source>
        <dbReference type="SAM" id="MobiDB-lite"/>
    </source>
</evidence>
<dbReference type="EMBL" id="JAMKFB020000006">
    <property type="protein sequence ID" value="KAL0190223.1"/>
    <property type="molecule type" value="Genomic_DNA"/>
</dbReference>
<keyword evidence="3" id="KW-1185">Reference proteome</keyword>
<evidence type="ECO:0000313" key="3">
    <source>
        <dbReference type="Proteomes" id="UP001529510"/>
    </source>
</evidence>
<dbReference type="InterPro" id="IPR036238">
    <property type="entry name" value="Transglutaminase_C_sf"/>
</dbReference>
<dbReference type="Gene3D" id="2.60.40.10">
    <property type="entry name" value="Immunoglobulins"/>
    <property type="match status" value="1"/>
</dbReference>
<protein>
    <submittedName>
        <fullName evidence="2">Uncharacterized protein</fullName>
    </submittedName>
</protein>
<reference evidence="2 3" key="1">
    <citation type="submission" date="2024-05" db="EMBL/GenBank/DDBJ databases">
        <title>Genome sequencing and assembly of Indian major carp, Cirrhinus mrigala (Hamilton, 1822).</title>
        <authorList>
            <person name="Mohindra V."/>
            <person name="Chowdhury L.M."/>
            <person name="Lal K."/>
            <person name="Jena J.K."/>
        </authorList>
    </citation>
    <scope>NUCLEOTIDE SEQUENCE [LARGE SCALE GENOMIC DNA]</scope>
    <source>
        <strain evidence="2">CM1030</strain>
        <tissue evidence="2">Blood</tissue>
    </source>
</reference>
<proteinExistence type="predicted"/>
<name>A0ABD0QVG9_CIRMR</name>
<feature type="region of interest" description="Disordered" evidence="1">
    <location>
        <begin position="32"/>
        <end position="56"/>
    </location>
</feature>
<dbReference type="SUPFAM" id="SSF49309">
    <property type="entry name" value="Transglutaminase, two C-terminal domains"/>
    <property type="match status" value="1"/>
</dbReference>
<organism evidence="2 3">
    <name type="scientific">Cirrhinus mrigala</name>
    <name type="common">Mrigala</name>
    <dbReference type="NCBI Taxonomy" id="683832"/>
    <lineage>
        <taxon>Eukaryota</taxon>
        <taxon>Metazoa</taxon>
        <taxon>Chordata</taxon>
        <taxon>Craniata</taxon>
        <taxon>Vertebrata</taxon>
        <taxon>Euteleostomi</taxon>
        <taxon>Actinopterygii</taxon>
        <taxon>Neopterygii</taxon>
        <taxon>Teleostei</taxon>
        <taxon>Ostariophysi</taxon>
        <taxon>Cypriniformes</taxon>
        <taxon>Cyprinidae</taxon>
        <taxon>Labeoninae</taxon>
        <taxon>Labeonini</taxon>
        <taxon>Cirrhinus</taxon>
    </lineage>
</organism>
<accession>A0ABD0QVG9</accession>
<comment type="caution">
    <text evidence="2">The sequence shown here is derived from an EMBL/GenBank/DDBJ whole genome shotgun (WGS) entry which is preliminary data.</text>
</comment>
<gene>
    <name evidence="2" type="ORF">M9458_012921</name>
</gene>
<feature type="non-terminal residue" evidence="2">
    <location>
        <position position="1"/>
    </location>
</feature>
<dbReference type="AlphaFoldDB" id="A0ABD0QVG9"/>
<sequence length="56" mass="6274">PVIGENISFNVVITNNEAAPKQLKKHVNAQNKEYNRNPTGTFWEAHDNVKIGPNES</sequence>
<feature type="non-terminal residue" evidence="2">
    <location>
        <position position="56"/>
    </location>
</feature>
<dbReference type="Proteomes" id="UP001529510">
    <property type="component" value="Unassembled WGS sequence"/>
</dbReference>
<dbReference type="InterPro" id="IPR013783">
    <property type="entry name" value="Ig-like_fold"/>
</dbReference>
<evidence type="ECO:0000313" key="2">
    <source>
        <dbReference type="EMBL" id="KAL0190223.1"/>
    </source>
</evidence>